<dbReference type="SUPFAM" id="SSF53383">
    <property type="entry name" value="PLP-dependent transferases"/>
    <property type="match status" value="1"/>
</dbReference>
<sequence length="508" mass="55324">MLLTPAPRIPQRAWPLGYQGIGALLSCPRHTDQRQAANGCFVGLGSQKRQPLGASRRQFWIPGAQARRLSLLVAIQPAPLAPRCPQERPPLLSVPGVGKTHHYYTTSPPAGVKCHVVDLRSDTVTLPSPEMRQAMAQAEVGDDDYREDPTVNELQRVVADLLGMEEALFVPSATMANLIAVMCHCHRRGAQVLLGKEAHIHIFEHGGVAEVAGVHSEALQDLPDGTMDLDELEHKIQQAQGNRYLPRPALICLENTHCSTGGRVVPLQYLQKVRQLAQQYSLRIHIDGARVLNAAVALGVPPRQIAQHCDSISLCLSKGVGAPAGALLAGARGFITEAWRVRKLLGGGMRQAGVLAAAALVGLHNVEETLKRDHDNARCFAQGASALASPLCSINLAAVETNILLMRTLTPWLTPSTLCELMEAVSAEEVAATGQATSVRLFPWGKHCLRAVWHRDVSPHDTRLCGINERNVLNVTNEATRISVYRHENCRMLQRTHSNQPFNINQNG</sequence>
<dbReference type="EMBL" id="JAPFRF010000011">
    <property type="protein sequence ID" value="KAJ7315910.1"/>
    <property type="molecule type" value="Genomic_DNA"/>
</dbReference>
<reference evidence="6" key="1">
    <citation type="journal article" date="2023" name="DNA Res.">
        <title>Chromosome-level genome assembly of Phrynocephalus forsythii using third-generation DNA sequencing and Hi-C analysis.</title>
        <authorList>
            <person name="Qi Y."/>
            <person name="Zhao W."/>
            <person name="Zhao Y."/>
            <person name="Niu C."/>
            <person name="Cao S."/>
            <person name="Zhang Y."/>
        </authorList>
    </citation>
    <scope>NUCLEOTIDE SEQUENCE</scope>
    <source>
        <tissue evidence="6">Muscle</tissue>
    </source>
</reference>
<dbReference type="Gene3D" id="3.40.640.10">
    <property type="entry name" value="Type I PLP-dependent aspartate aminotransferase-like (Major domain)"/>
    <property type="match status" value="1"/>
</dbReference>
<dbReference type="InterPro" id="IPR015424">
    <property type="entry name" value="PyrdxlP-dep_Trfase"/>
</dbReference>
<dbReference type="GO" id="GO:0008732">
    <property type="term" value="F:L-allo-threonine aldolase activity"/>
    <property type="evidence" value="ECO:0007669"/>
    <property type="project" value="TreeGrafter"/>
</dbReference>
<evidence type="ECO:0000259" key="5">
    <source>
        <dbReference type="Pfam" id="PF01212"/>
    </source>
</evidence>
<dbReference type="InterPro" id="IPR023603">
    <property type="entry name" value="Low_specificity_L-TA-like"/>
</dbReference>
<evidence type="ECO:0000256" key="2">
    <source>
        <dbReference type="ARBA" id="ARBA00006966"/>
    </source>
</evidence>
<dbReference type="OrthoDB" id="10261951at2759"/>
<dbReference type="FunFam" id="3.90.1150.10:FF:000041">
    <property type="entry name" value="Low-specificity L-threonine aldolase"/>
    <property type="match status" value="1"/>
</dbReference>
<dbReference type="AlphaFoldDB" id="A0A9Q0XJ72"/>
<dbReference type="InterPro" id="IPR015422">
    <property type="entry name" value="PyrdxlP-dep_Trfase_small"/>
</dbReference>
<keyword evidence="7" id="KW-1185">Reference proteome</keyword>
<organism evidence="6 7">
    <name type="scientific">Phrynocephalus forsythii</name>
    <dbReference type="NCBI Taxonomy" id="171643"/>
    <lineage>
        <taxon>Eukaryota</taxon>
        <taxon>Metazoa</taxon>
        <taxon>Chordata</taxon>
        <taxon>Craniata</taxon>
        <taxon>Vertebrata</taxon>
        <taxon>Euteleostomi</taxon>
        <taxon>Lepidosauria</taxon>
        <taxon>Squamata</taxon>
        <taxon>Bifurcata</taxon>
        <taxon>Unidentata</taxon>
        <taxon>Episquamata</taxon>
        <taxon>Toxicofera</taxon>
        <taxon>Iguania</taxon>
        <taxon>Acrodonta</taxon>
        <taxon>Agamidae</taxon>
        <taxon>Agaminae</taxon>
        <taxon>Phrynocephalus</taxon>
    </lineage>
</organism>
<comment type="cofactor">
    <cofactor evidence="1">
        <name>pyridoxal 5'-phosphate</name>
        <dbReference type="ChEBI" id="CHEBI:597326"/>
    </cofactor>
</comment>
<dbReference type="PANTHER" id="PTHR48097">
    <property type="entry name" value="L-THREONINE ALDOLASE-RELATED"/>
    <property type="match status" value="1"/>
</dbReference>
<evidence type="ECO:0000313" key="7">
    <source>
        <dbReference type="Proteomes" id="UP001142489"/>
    </source>
</evidence>
<dbReference type="FunFam" id="3.40.640.10:FF:000030">
    <property type="entry name" value="Low-specificity L-threonine aldolase"/>
    <property type="match status" value="1"/>
</dbReference>
<evidence type="ECO:0000256" key="4">
    <source>
        <dbReference type="ARBA" id="ARBA00023239"/>
    </source>
</evidence>
<dbReference type="NCBIfam" id="NF041359">
    <property type="entry name" value="GntG_guanitoxin"/>
    <property type="match status" value="1"/>
</dbReference>
<feature type="domain" description="Aromatic amino acid beta-eliminating lyase/threonine aldolase" evidence="5">
    <location>
        <begin position="118"/>
        <end position="403"/>
    </location>
</feature>
<dbReference type="Pfam" id="PF01212">
    <property type="entry name" value="Beta_elim_lyase"/>
    <property type="match status" value="1"/>
</dbReference>
<dbReference type="GO" id="GO:0006545">
    <property type="term" value="P:glycine biosynthetic process"/>
    <property type="evidence" value="ECO:0007669"/>
    <property type="project" value="TreeGrafter"/>
</dbReference>
<evidence type="ECO:0000256" key="3">
    <source>
        <dbReference type="ARBA" id="ARBA00022898"/>
    </source>
</evidence>
<gene>
    <name evidence="6" type="ORF">JRQ81_002072</name>
</gene>
<comment type="caution">
    <text evidence="6">The sequence shown here is derived from an EMBL/GenBank/DDBJ whole genome shotgun (WGS) entry which is preliminary data.</text>
</comment>
<dbReference type="Gene3D" id="3.90.1150.10">
    <property type="entry name" value="Aspartate Aminotransferase, domain 1"/>
    <property type="match status" value="1"/>
</dbReference>
<name>A0A9Q0XJ72_9SAUR</name>
<keyword evidence="4" id="KW-0456">Lyase</keyword>
<accession>A0A9Q0XJ72</accession>
<dbReference type="PANTHER" id="PTHR48097:SF9">
    <property type="entry name" value="L-THREONINE ALDOLASE"/>
    <property type="match status" value="1"/>
</dbReference>
<proteinExistence type="inferred from homology"/>
<dbReference type="GO" id="GO:0005829">
    <property type="term" value="C:cytosol"/>
    <property type="evidence" value="ECO:0007669"/>
    <property type="project" value="TreeGrafter"/>
</dbReference>
<dbReference type="GO" id="GO:0006567">
    <property type="term" value="P:L-threonine catabolic process"/>
    <property type="evidence" value="ECO:0007669"/>
    <property type="project" value="TreeGrafter"/>
</dbReference>
<evidence type="ECO:0000313" key="6">
    <source>
        <dbReference type="EMBL" id="KAJ7315910.1"/>
    </source>
</evidence>
<dbReference type="InterPro" id="IPR015421">
    <property type="entry name" value="PyrdxlP-dep_Trfase_major"/>
</dbReference>
<dbReference type="InterPro" id="IPR001597">
    <property type="entry name" value="ArAA_b-elim_lyase/Thr_aldolase"/>
</dbReference>
<dbReference type="Proteomes" id="UP001142489">
    <property type="component" value="Unassembled WGS sequence"/>
</dbReference>
<keyword evidence="3" id="KW-0663">Pyridoxal phosphate</keyword>
<evidence type="ECO:0000256" key="1">
    <source>
        <dbReference type="ARBA" id="ARBA00001933"/>
    </source>
</evidence>
<comment type="similarity">
    <text evidence="2">Belongs to the threonine aldolase family.</text>
</comment>
<protein>
    <recommendedName>
        <fullName evidence="5">Aromatic amino acid beta-eliminating lyase/threonine aldolase domain-containing protein</fullName>
    </recommendedName>
</protein>